<dbReference type="Pfam" id="PF00226">
    <property type="entry name" value="DnaJ"/>
    <property type="match status" value="1"/>
</dbReference>
<proteinExistence type="predicted"/>
<dbReference type="InterPro" id="IPR050817">
    <property type="entry name" value="DjlA_DnaK_co-chaperone"/>
</dbReference>
<dbReference type="PANTHER" id="PTHR24074">
    <property type="entry name" value="CO-CHAPERONE PROTEIN DJLA"/>
    <property type="match status" value="1"/>
</dbReference>
<sequence length="80" mass="8549">EIRAAYRKLAMIHHPDKGGDKEEFQKIQGAYETLGDEDARRRYDHELRNPSQSGFPGGGFPGGGFPGGFPGGGFPGGFPG</sequence>
<dbReference type="InterPro" id="IPR001623">
    <property type="entry name" value="DnaJ_domain"/>
</dbReference>
<dbReference type="SUPFAM" id="SSF46565">
    <property type="entry name" value="Chaperone J-domain"/>
    <property type="match status" value="1"/>
</dbReference>
<dbReference type="PROSITE" id="PS50076">
    <property type="entry name" value="DNAJ_2"/>
    <property type="match status" value="1"/>
</dbReference>
<protein>
    <recommendedName>
        <fullName evidence="2">J domain-containing protein</fullName>
    </recommendedName>
</protein>
<gene>
    <name evidence="3" type="ORF">PGLA2088_LOCUS41374</name>
</gene>
<name>A0A813L6P6_POLGL</name>
<evidence type="ECO:0000313" key="4">
    <source>
        <dbReference type="Proteomes" id="UP000626109"/>
    </source>
</evidence>
<dbReference type="PROSITE" id="PS00636">
    <property type="entry name" value="DNAJ_1"/>
    <property type="match status" value="1"/>
</dbReference>
<feature type="compositionally biased region" description="Gly residues" evidence="1">
    <location>
        <begin position="55"/>
        <end position="80"/>
    </location>
</feature>
<dbReference type="InterPro" id="IPR036869">
    <property type="entry name" value="J_dom_sf"/>
</dbReference>
<accession>A0A813L6P6</accession>
<feature type="non-terminal residue" evidence="3">
    <location>
        <position position="80"/>
    </location>
</feature>
<feature type="non-terminal residue" evidence="3">
    <location>
        <position position="1"/>
    </location>
</feature>
<evidence type="ECO:0000256" key="1">
    <source>
        <dbReference type="SAM" id="MobiDB-lite"/>
    </source>
</evidence>
<dbReference type="InterPro" id="IPR018253">
    <property type="entry name" value="DnaJ_domain_CS"/>
</dbReference>
<dbReference type="Proteomes" id="UP000626109">
    <property type="component" value="Unassembled WGS sequence"/>
</dbReference>
<dbReference type="AlphaFoldDB" id="A0A813L6P6"/>
<dbReference type="CDD" id="cd06257">
    <property type="entry name" value="DnaJ"/>
    <property type="match status" value="1"/>
</dbReference>
<organism evidence="3 4">
    <name type="scientific">Polarella glacialis</name>
    <name type="common">Dinoflagellate</name>
    <dbReference type="NCBI Taxonomy" id="89957"/>
    <lineage>
        <taxon>Eukaryota</taxon>
        <taxon>Sar</taxon>
        <taxon>Alveolata</taxon>
        <taxon>Dinophyceae</taxon>
        <taxon>Suessiales</taxon>
        <taxon>Suessiaceae</taxon>
        <taxon>Polarella</taxon>
    </lineage>
</organism>
<dbReference type="EMBL" id="CAJNNW010033816">
    <property type="protein sequence ID" value="CAE8720516.1"/>
    <property type="molecule type" value="Genomic_DNA"/>
</dbReference>
<dbReference type="SMART" id="SM00271">
    <property type="entry name" value="DnaJ"/>
    <property type="match status" value="1"/>
</dbReference>
<evidence type="ECO:0000313" key="3">
    <source>
        <dbReference type="EMBL" id="CAE8720516.1"/>
    </source>
</evidence>
<feature type="region of interest" description="Disordered" evidence="1">
    <location>
        <begin position="47"/>
        <end position="80"/>
    </location>
</feature>
<evidence type="ECO:0000259" key="2">
    <source>
        <dbReference type="PROSITE" id="PS50076"/>
    </source>
</evidence>
<dbReference type="Gene3D" id="1.10.287.110">
    <property type="entry name" value="DnaJ domain"/>
    <property type="match status" value="1"/>
</dbReference>
<comment type="caution">
    <text evidence="3">The sequence shown here is derived from an EMBL/GenBank/DDBJ whole genome shotgun (WGS) entry which is preliminary data.</text>
</comment>
<reference evidence="3" key="1">
    <citation type="submission" date="2021-02" db="EMBL/GenBank/DDBJ databases">
        <authorList>
            <person name="Dougan E. K."/>
            <person name="Rhodes N."/>
            <person name="Thang M."/>
            <person name="Chan C."/>
        </authorList>
    </citation>
    <scope>NUCLEOTIDE SEQUENCE</scope>
</reference>
<feature type="domain" description="J" evidence="2">
    <location>
        <begin position="1"/>
        <end position="47"/>
    </location>
</feature>